<sequence>MQLPFFVYGTLKPGESNYARYLVGQTIAEVPAWLDQGTLFTEGPYPFLVCEPDLARPEERVFGTLMTLRSSVYALVLQDLDRLEGYVVGGTQNLYERITMDVQTEHGPFRAWVYVVGTQMLAQIRAGNLHKIPGGNWTS</sequence>
<dbReference type="Pfam" id="PF06094">
    <property type="entry name" value="GGACT"/>
    <property type="match status" value="1"/>
</dbReference>
<evidence type="ECO:0000313" key="3">
    <source>
        <dbReference type="Proteomes" id="UP000220922"/>
    </source>
</evidence>
<dbReference type="RefSeq" id="WP_097655161.1">
    <property type="nucleotide sequence ID" value="NZ_LYXE01000182.1"/>
</dbReference>
<name>A0A2H3KGD2_9CHLR</name>
<dbReference type="GO" id="GO:0016740">
    <property type="term" value="F:transferase activity"/>
    <property type="evidence" value="ECO:0007669"/>
    <property type="project" value="UniProtKB-KW"/>
</dbReference>
<feature type="domain" description="Gamma-glutamylcyclotransferase AIG2-like" evidence="1">
    <location>
        <begin position="5"/>
        <end position="138"/>
    </location>
</feature>
<dbReference type="SUPFAM" id="SSF110857">
    <property type="entry name" value="Gamma-glutamyl cyclotransferase-like"/>
    <property type="match status" value="1"/>
</dbReference>
<comment type="caution">
    <text evidence="2">The sequence shown here is derived from an EMBL/GenBank/DDBJ whole genome shotgun (WGS) entry which is preliminary data.</text>
</comment>
<evidence type="ECO:0000313" key="2">
    <source>
        <dbReference type="EMBL" id="PDV96773.1"/>
    </source>
</evidence>
<proteinExistence type="predicted"/>
<keyword evidence="3" id="KW-1185">Reference proteome</keyword>
<dbReference type="CDD" id="cd06661">
    <property type="entry name" value="GGCT_like"/>
    <property type="match status" value="1"/>
</dbReference>
<dbReference type="InterPro" id="IPR036568">
    <property type="entry name" value="GGCT-like_sf"/>
</dbReference>
<dbReference type="AlphaFoldDB" id="A0A2H3KGD2"/>
<dbReference type="Proteomes" id="UP000220922">
    <property type="component" value="Unassembled WGS sequence"/>
</dbReference>
<dbReference type="InterPro" id="IPR013024">
    <property type="entry name" value="GGCT-like"/>
</dbReference>
<dbReference type="EMBL" id="LYXE01000182">
    <property type="protein sequence ID" value="PDV96773.1"/>
    <property type="molecule type" value="Genomic_DNA"/>
</dbReference>
<organism evidence="2 3">
    <name type="scientific">Candidatus Chloroploca asiatica</name>
    <dbReference type="NCBI Taxonomy" id="1506545"/>
    <lineage>
        <taxon>Bacteria</taxon>
        <taxon>Bacillati</taxon>
        <taxon>Chloroflexota</taxon>
        <taxon>Chloroflexia</taxon>
        <taxon>Chloroflexales</taxon>
        <taxon>Chloroflexineae</taxon>
        <taxon>Oscillochloridaceae</taxon>
        <taxon>Candidatus Chloroploca</taxon>
    </lineage>
</organism>
<dbReference type="OrthoDB" id="8538589at2"/>
<protein>
    <submittedName>
        <fullName evidence="2">Gamma-glutamylcyclotransferase</fullName>
    </submittedName>
</protein>
<dbReference type="Gene3D" id="3.10.490.10">
    <property type="entry name" value="Gamma-glutamyl cyclotransferase-like"/>
    <property type="match status" value="1"/>
</dbReference>
<reference evidence="2 3" key="1">
    <citation type="submission" date="2016-05" db="EMBL/GenBank/DDBJ databases">
        <authorList>
            <person name="Lavstsen T."/>
            <person name="Jespersen J.S."/>
        </authorList>
    </citation>
    <scope>NUCLEOTIDE SEQUENCE [LARGE SCALE GENOMIC DNA]</scope>
    <source>
        <strain evidence="2 3">B7-9</strain>
    </source>
</reference>
<accession>A0A2H3KGD2</accession>
<dbReference type="InterPro" id="IPR009288">
    <property type="entry name" value="AIG2-like_dom"/>
</dbReference>
<evidence type="ECO:0000259" key="1">
    <source>
        <dbReference type="Pfam" id="PF06094"/>
    </source>
</evidence>
<gene>
    <name evidence="2" type="ORF">A9Q02_05995</name>
</gene>
<keyword evidence="2" id="KW-0808">Transferase</keyword>